<evidence type="ECO:0000256" key="6">
    <source>
        <dbReference type="SAM" id="Phobius"/>
    </source>
</evidence>
<protein>
    <submittedName>
        <fullName evidence="8">Transporter, major facilitator family protein</fullName>
    </submittedName>
</protein>
<comment type="subcellular location">
    <subcellularLocation>
        <location evidence="1">Cell membrane</location>
        <topology evidence="1">Multi-pass membrane protein</topology>
    </subcellularLocation>
</comment>
<dbReference type="AlphaFoldDB" id="A0A2P2DY58"/>
<feature type="transmembrane region" description="Helical" evidence="6">
    <location>
        <begin position="275"/>
        <end position="296"/>
    </location>
</feature>
<evidence type="ECO:0000259" key="7">
    <source>
        <dbReference type="PROSITE" id="PS50850"/>
    </source>
</evidence>
<dbReference type="PROSITE" id="PS50850">
    <property type="entry name" value="MFS"/>
    <property type="match status" value="1"/>
</dbReference>
<name>A0A2P2DY58_9LEPT</name>
<proteinExistence type="predicted"/>
<dbReference type="Pfam" id="PF07690">
    <property type="entry name" value="MFS_1"/>
    <property type="match status" value="1"/>
</dbReference>
<keyword evidence="5 6" id="KW-0472">Membrane</keyword>
<evidence type="ECO:0000256" key="1">
    <source>
        <dbReference type="ARBA" id="ARBA00004651"/>
    </source>
</evidence>
<feature type="transmembrane region" description="Helical" evidence="6">
    <location>
        <begin position="129"/>
        <end position="151"/>
    </location>
</feature>
<dbReference type="RefSeq" id="WP_108974498.1">
    <property type="nucleotide sequence ID" value="NZ_BFBB01000003.1"/>
</dbReference>
<dbReference type="Proteomes" id="UP000245133">
    <property type="component" value="Unassembled WGS sequence"/>
</dbReference>
<evidence type="ECO:0000256" key="2">
    <source>
        <dbReference type="ARBA" id="ARBA00022475"/>
    </source>
</evidence>
<dbReference type="InterPro" id="IPR020846">
    <property type="entry name" value="MFS_dom"/>
</dbReference>
<organism evidence="8 9">
    <name type="scientific">Leptospira ryugenii</name>
    <dbReference type="NCBI Taxonomy" id="1917863"/>
    <lineage>
        <taxon>Bacteria</taxon>
        <taxon>Pseudomonadati</taxon>
        <taxon>Spirochaetota</taxon>
        <taxon>Spirochaetia</taxon>
        <taxon>Leptospirales</taxon>
        <taxon>Leptospiraceae</taxon>
        <taxon>Leptospira</taxon>
    </lineage>
</organism>
<sequence length="389" mass="43539">MFQLVLYYIAFALGTFSGSCFLYTIVIYSQSLVEREGFSGIVFLFLYIPFPILFMFTGLLLDRFSRKLVLASFQGIVFLASFLIFFLSHELLQEPYLLLGLAFFHGIGMTVVLPGRMALLRDVSGTHKIVFHTIFANLLLIVLFGLSPLMIGALKEILSFEMIFLAIAIGHFLSLSIILFLPVERQAKLENQSQKLSAVLSYVKSDPILWQVLVVTIISMMYLGPLQVVLPKYIREVLGLGELGRGTVLFAMGPGLLLGGLLTIFFHHWRHQGRFLLFLLFVSGLAFLTIISFHQASVTSGALFFFGIFGGMSSSLLPSILQKKSAEDMRGRLLSIYMVCFQFTPALSGFLSAYFADLWGLVLGMQILGLLALFFSLVSLVSFRELRKF</sequence>
<dbReference type="PANTHER" id="PTHR23513">
    <property type="entry name" value="INTEGRAL MEMBRANE EFFLUX PROTEIN-RELATED"/>
    <property type="match status" value="1"/>
</dbReference>
<feature type="transmembrane region" description="Helical" evidence="6">
    <location>
        <begin position="68"/>
        <end position="89"/>
    </location>
</feature>
<feature type="transmembrane region" description="Helical" evidence="6">
    <location>
        <begin position="333"/>
        <end position="355"/>
    </location>
</feature>
<evidence type="ECO:0000313" key="8">
    <source>
        <dbReference type="EMBL" id="GBF49530.1"/>
    </source>
</evidence>
<feature type="transmembrane region" description="Helical" evidence="6">
    <location>
        <begin position="208"/>
        <end position="228"/>
    </location>
</feature>
<feature type="transmembrane region" description="Helical" evidence="6">
    <location>
        <begin position="40"/>
        <end position="61"/>
    </location>
</feature>
<accession>A0A2P2DY58</accession>
<feature type="transmembrane region" description="Helical" evidence="6">
    <location>
        <begin position="248"/>
        <end position="266"/>
    </location>
</feature>
<evidence type="ECO:0000256" key="4">
    <source>
        <dbReference type="ARBA" id="ARBA00022989"/>
    </source>
</evidence>
<keyword evidence="9" id="KW-1185">Reference proteome</keyword>
<keyword evidence="4 6" id="KW-1133">Transmembrane helix</keyword>
<keyword evidence="2" id="KW-1003">Cell membrane</keyword>
<feature type="domain" description="Major facilitator superfamily (MFS) profile" evidence="7">
    <location>
        <begin position="1"/>
        <end position="387"/>
    </location>
</feature>
<evidence type="ECO:0000313" key="9">
    <source>
        <dbReference type="Proteomes" id="UP000245133"/>
    </source>
</evidence>
<dbReference type="InterPro" id="IPR036259">
    <property type="entry name" value="MFS_trans_sf"/>
</dbReference>
<keyword evidence="3 6" id="KW-0812">Transmembrane</keyword>
<feature type="transmembrane region" description="Helical" evidence="6">
    <location>
        <begin position="361"/>
        <end position="383"/>
    </location>
</feature>
<feature type="transmembrane region" description="Helical" evidence="6">
    <location>
        <begin position="95"/>
        <end position="117"/>
    </location>
</feature>
<reference evidence="8 9" key="1">
    <citation type="submission" date="2018-02" db="EMBL/GenBank/DDBJ databases">
        <title>Novel Leptospira species isolated from soil and water in Japan.</title>
        <authorList>
            <person name="Nakao R."/>
            <person name="Masuzawa T."/>
        </authorList>
    </citation>
    <scope>NUCLEOTIDE SEQUENCE [LARGE SCALE GENOMIC DNA]</scope>
    <source>
        <strain evidence="8 9">YH101</strain>
    </source>
</reference>
<evidence type="ECO:0000256" key="5">
    <source>
        <dbReference type="ARBA" id="ARBA00023136"/>
    </source>
</evidence>
<gene>
    <name evidence="8" type="ORF">LPTSP4_10440</name>
</gene>
<dbReference type="PANTHER" id="PTHR23513:SF6">
    <property type="entry name" value="MAJOR FACILITATOR SUPERFAMILY ASSOCIATED DOMAIN-CONTAINING PROTEIN"/>
    <property type="match status" value="1"/>
</dbReference>
<dbReference type="EMBL" id="BFBB01000003">
    <property type="protein sequence ID" value="GBF49530.1"/>
    <property type="molecule type" value="Genomic_DNA"/>
</dbReference>
<dbReference type="GO" id="GO:0005886">
    <property type="term" value="C:plasma membrane"/>
    <property type="evidence" value="ECO:0007669"/>
    <property type="project" value="UniProtKB-SubCell"/>
</dbReference>
<feature type="transmembrane region" description="Helical" evidence="6">
    <location>
        <begin position="163"/>
        <end position="183"/>
    </location>
</feature>
<evidence type="ECO:0000256" key="3">
    <source>
        <dbReference type="ARBA" id="ARBA00022692"/>
    </source>
</evidence>
<dbReference type="SUPFAM" id="SSF103473">
    <property type="entry name" value="MFS general substrate transporter"/>
    <property type="match status" value="1"/>
</dbReference>
<dbReference type="Gene3D" id="1.20.1250.20">
    <property type="entry name" value="MFS general substrate transporter like domains"/>
    <property type="match status" value="1"/>
</dbReference>
<dbReference type="OrthoDB" id="319105at2"/>
<comment type="caution">
    <text evidence="8">The sequence shown here is derived from an EMBL/GenBank/DDBJ whole genome shotgun (WGS) entry which is preliminary data.</text>
</comment>
<feature type="transmembrane region" description="Helical" evidence="6">
    <location>
        <begin position="302"/>
        <end position="321"/>
    </location>
</feature>
<dbReference type="GO" id="GO:0022857">
    <property type="term" value="F:transmembrane transporter activity"/>
    <property type="evidence" value="ECO:0007669"/>
    <property type="project" value="InterPro"/>
</dbReference>
<dbReference type="InterPro" id="IPR011701">
    <property type="entry name" value="MFS"/>
</dbReference>
<feature type="transmembrane region" description="Helical" evidence="6">
    <location>
        <begin position="5"/>
        <end position="28"/>
    </location>
</feature>